<comment type="caution">
    <text evidence="3">The sequence shown here is derived from an EMBL/GenBank/DDBJ whole genome shotgun (WGS) entry which is preliminary data.</text>
</comment>
<evidence type="ECO:0000256" key="1">
    <source>
        <dbReference type="ARBA" id="ARBA00008325"/>
    </source>
</evidence>
<comment type="similarity">
    <text evidence="1">Belongs to the UPF0357 family.</text>
</comment>
<organism evidence="3 4">
    <name type="scientific">Venturia nashicola</name>
    <dbReference type="NCBI Taxonomy" id="86259"/>
    <lineage>
        <taxon>Eukaryota</taxon>
        <taxon>Fungi</taxon>
        <taxon>Dikarya</taxon>
        <taxon>Ascomycota</taxon>
        <taxon>Pezizomycotina</taxon>
        <taxon>Dothideomycetes</taxon>
        <taxon>Pleosporomycetidae</taxon>
        <taxon>Venturiales</taxon>
        <taxon>Venturiaceae</taxon>
        <taxon>Venturia</taxon>
    </lineage>
</organism>
<reference evidence="3 4" key="1">
    <citation type="submission" date="2019-04" db="EMBL/GenBank/DDBJ databases">
        <title>High contiguity whole genome sequence and gene annotation resource for two Venturia nashicola isolates.</title>
        <authorList>
            <person name="Prokchorchik M."/>
            <person name="Won K."/>
            <person name="Lee Y."/>
            <person name="Choi E.D."/>
            <person name="Segonzac C."/>
            <person name="Sohn K.H."/>
        </authorList>
    </citation>
    <scope>NUCLEOTIDE SEQUENCE [LARGE SCALE GENOMIC DNA]</scope>
    <source>
        <strain evidence="3 4">PRI2</strain>
    </source>
</reference>
<evidence type="ECO:0000313" key="4">
    <source>
        <dbReference type="Proteomes" id="UP000298493"/>
    </source>
</evidence>
<keyword evidence="2" id="KW-0732">Signal</keyword>
<dbReference type="Proteomes" id="UP000298493">
    <property type="component" value="Unassembled WGS sequence"/>
</dbReference>
<dbReference type="EMBL" id="SNSC02000012">
    <property type="protein sequence ID" value="TID19624.1"/>
    <property type="molecule type" value="Genomic_DNA"/>
</dbReference>
<dbReference type="PANTHER" id="PTHR28023:SF1">
    <property type="entry name" value="UPF0357 PROTEIN YCL012C"/>
    <property type="match status" value="1"/>
</dbReference>
<proteinExistence type="inferred from homology"/>
<accession>A0A4Z1NUR3</accession>
<keyword evidence="4" id="KW-1185">Reference proteome</keyword>
<evidence type="ECO:0000256" key="2">
    <source>
        <dbReference type="ARBA" id="ARBA00022729"/>
    </source>
</evidence>
<dbReference type="InterPro" id="IPR018559">
    <property type="entry name" value="DUF2015"/>
</dbReference>
<dbReference type="AlphaFoldDB" id="A0A4Z1NUR3"/>
<name>A0A4Z1NUR3_9PEZI</name>
<evidence type="ECO:0000313" key="3">
    <source>
        <dbReference type="EMBL" id="TID19624.1"/>
    </source>
</evidence>
<sequence>MGLIFYSVSLLTLVAGTVLYATRAYWIHHVPIPERFIHYAPLPQNFREDVEAGLHSADFDMTGNVEGDSRSGLDETAKKEILRIMKRRGVGFDEGRRIFMEQNFKKGGIGKDGLPKDPKLVTFS</sequence>
<protein>
    <submittedName>
        <fullName evidence="3">Gb</fullName>
    </submittedName>
</protein>
<dbReference type="Pfam" id="PF09435">
    <property type="entry name" value="DUF2015"/>
    <property type="match status" value="1"/>
</dbReference>
<gene>
    <name evidence="3" type="ORF">E6O75_ATG06962</name>
</gene>
<dbReference type="PANTHER" id="PTHR28023">
    <property type="entry name" value="UPF0357 PROTEIN YCL012C"/>
    <property type="match status" value="1"/>
</dbReference>
<dbReference type="OrthoDB" id="447314at2759"/>